<sequence>MYFWSTRNIFFSRHFTFFHHVGIRINSRLSTFIYVGWKKTFVSATKFILYTAGSSVFLLLGILGMSFYSSNEPTLNFESLTNQSYPVALEIISIWDFLLLLLSNHQLYPYIHGYLIPWRGALQHLYAFSRNIIKNGSIWVGSN</sequence>
<dbReference type="GO" id="GO:0008137">
    <property type="term" value="F:NADH dehydrogenase (ubiquinone) activity"/>
    <property type="evidence" value="ECO:0007669"/>
    <property type="project" value="InterPro"/>
</dbReference>
<dbReference type="GO" id="GO:0048039">
    <property type="term" value="F:ubiquinone binding"/>
    <property type="evidence" value="ECO:0007669"/>
    <property type="project" value="TreeGrafter"/>
</dbReference>
<dbReference type="AlphaFoldDB" id="A0AAQ3PKR1"/>
<keyword evidence="1" id="KW-0472">Membrane</keyword>
<keyword evidence="2" id="KW-0496">Mitochondrion</keyword>
<keyword evidence="1" id="KW-1133">Transmembrane helix</keyword>
<protein>
    <submittedName>
        <fullName evidence="2">Uncharacterized protein</fullName>
    </submittedName>
</protein>
<reference evidence="2 3" key="1">
    <citation type="journal article" date="2023" name="Life. Sci Alliance">
        <title>Evolutionary insights into 3D genome organization and epigenetic landscape of Vigna mungo.</title>
        <authorList>
            <person name="Junaid A."/>
            <person name="Singh B."/>
            <person name="Bhatia S."/>
        </authorList>
    </citation>
    <scope>NUCLEOTIDE SEQUENCE [LARGE SCALE GENOMIC DNA]</scope>
    <source>
        <strain evidence="2">Urdbean</strain>
    </source>
</reference>
<keyword evidence="3" id="KW-1185">Reference proteome</keyword>
<keyword evidence="1" id="KW-0812">Transmembrane</keyword>
<dbReference type="GO" id="GO:0042773">
    <property type="term" value="P:ATP synthesis coupled electron transport"/>
    <property type="evidence" value="ECO:0007669"/>
    <property type="project" value="InterPro"/>
</dbReference>
<feature type="transmembrane region" description="Helical" evidence="1">
    <location>
        <begin position="83"/>
        <end position="102"/>
    </location>
</feature>
<geneLocation type="mitochondrion" evidence="2"/>
<dbReference type="EMBL" id="CP144701">
    <property type="protein sequence ID" value="WVZ26780.1"/>
    <property type="molecule type" value="Genomic_DNA"/>
</dbReference>
<proteinExistence type="predicted"/>
<dbReference type="Proteomes" id="UP001374535">
    <property type="component" value="Mitochondrion MT"/>
</dbReference>
<dbReference type="PANTHER" id="PTHR43507:SF21">
    <property type="entry name" value="NAD(P)H-QUINONE OXIDOREDUCTASE CHAIN 4, CHLOROPLASTIC"/>
    <property type="match status" value="1"/>
</dbReference>
<accession>A0AAQ3PKR1</accession>
<evidence type="ECO:0000256" key="1">
    <source>
        <dbReference type="SAM" id="Phobius"/>
    </source>
</evidence>
<organism evidence="2 3">
    <name type="scientific">Vigna mungo</name>
    <name type="common">Black gram</name>
    <name type="synonym">Phaseolus mungo</name>
    <dbReference type="NCBI Taxonomy" id="3915"/>
    <lineage>
        <taxon>Eukaryota</taxon>
        <taxon>Viridiplantae</taxon>
        <taxon>Streptophyta</taxon>
        <taxon>Embryophyta</taxon>
        <taxon>Tracheophyta</taxon>
        <taxon>Spermatophyta</taxon>
        <taxon>Magnoliopsida</taxon>
        <taxon>eudicotyledons</taxon>
        <taxon>Gunneridae</taxon>
        <taxon>Pentapetalae</taxon>
        <taxon>rosids</taxon>
        <taxon>fabids</taxon>
        <taxon>Fabales</taxon>
        <taxon>Fabaceae</taxon>
        <taxon>Papilionoideae</taxon>
        <taxon>50 kb inversion clade</taxon>
        <taxon>NPAAA clade</taxon>
        <taxon>indigoferoid/millettioid clade</taxon>
        <taxon>Phaseoleae</taxon>
        <taxon>Vigna</taxon>
    </lineage>
</organism>
<feature type="transmembrane region" description="Helical" evidence="1">
    <location>
        <begin position="47"/>
        <end position="68"/>
    </location>
</feature>
<name>A0AAQ3PKR1_VIGMU</name>
<gene>
    <name evidence="2" type="ORF">V8G54_000036</name>
</gene>
<dbReference type="PANTHER" id="PTHR43507">
    <property type="entry name" value="NADH-UBIQUINONE OXIDOREDUCTASE CHAIN 4"/>
    <property type="match status" value="1"/>
</dbReference>
<dbReference type="GO" id="GO:0009507">
    <property type="term" value="C:chloroplast"/>
    <property type="evidence" value="ECO:0007669"/>
    <property type="project" value="TreeGrafter"/>
</dbReference>
<dbReference type="GO" id="GO:0015990">
    <property type="term" value="P:electron transport coupled proton transport"/>
    <property type="evidence" value="ECO:0007669"/>
    <property type="project" value="TreeGrafter"/>
</dbReference>
<dbReference type="InterPro" id="IPR003918">
    <property type="entry name" value="NADH_UbQ_OxRdtase"/>
</dbReference>
<evidence type="ECO:0000313" key="2">
    <source>
        <dbReference type="EMBL" id="WVZ26780.1"/>
    </source>
</evidence>
<dbReference type="GO" id="GO:0003954">
    <property type="term" value="F:NADH dehydrogenase activity"/>
    <property type="evidence" value="ECO:0007669"/>
    <property type="project" value="TreeGrafter"/>
</dbReference>
<evidence type="ECO:0000313" key="3">
    <source>
        <dbReference type="Proteomes" id="UP001374535"/>
    </source>
</evidence>